<evidence type="ECO:0000313" key="1">
    <source>
        <dbReference type="EMBL" id="CAL1295570.1"/>
    </source>
</evidence>
<feature type="non-terminal residue" evidence="1">
    <location>
        <position position="39"/>
    </location>
</feature>
<gene>
    <name evidence="1" type="ORF">LARSCL_LOCUS19335</name>
</gene>
<comment type="caution">
    <text evidence="1">The sequence shown here is derived from an EMBL/GenBank/DDBJ whole genome shotgun (WGS) entry which is preliminary data.</text>
</comment>
<name>A0AAV2BH64_9ARAC</name>
<reference evidence="1 2" key="1">
    <citation type="submission" date="2024-04" db="EMBL/GenBank/DDBJ databases">
        <authorList>
            <person name="Rising A."/>
            <person name="Reimegard J."/>
            <person name="Sonavane S."/>
            <person name="Akerstrom W."/>
            <person name="Nylinder S."/>
            <person name="Hedman E."/>
            <person name="Kallberg Y."/>
        </authorList>
    </citation>
    <scope>NUCLEOTIDE SEQUENCE [LARGE SCALE GENOMIC DNA]</scope>
</reference>
<organism evidence="1 2">
    <name type="scientific">Larinioides sclopetarius</name>
    <dbReference type="NCBI Taxonomy" id="280406"/>
    <lineage>
        <taxon>Eukaryota</taxon>
        <taxon>Metazoa</taxon>
        <taxon>Ecdysozoa</taxon>
        <taxon>Arthropoda</taxon>
        <taxon>Chelicerata</taxon>
        <taxon>Arachnida</taxon>
        <taxon>Araneae</taxon>
        <taxon>Araneomorphae</taxon>
        <taxon>Entelegynae</taxon>
        <taxon>Araneoidea</taxon>
        <taxon>Araneidae</taxon>
        <taxon>Larinioides</taxon>
    </lineage>
</organism>
<proteinExistence type="predicted"/>
<dbReference type="EMBL" id="CAXIEN010000373">
    <property type="protein sequence ID" value="CAL1295570.1"/>
    <property type="molecule type" value="Genomic_DNA"/>
</dbReference>
<keyword evidence="2" id="KW-1185">Reference proteome</keyword>
<dbReference type="Proteomes" id="UP001497382">
    <property type="component" value="Unassembled WGS sequence"/>
</dbReference>
<protein>
    <submittedName>
        <fullName evidence="1">Uncharacterized protein</fullName>
    </submittedName>
</protein>
<sequence>MQGNSLLRAQLSTARETLEVNSISLNVVIKKLEDIRKEK</sequence>
<accession>A0AAV2BH64</accession>
<dbReference type="AlphaFoldDB" id="A0AAV2BH64"/>
<evidence type="ECO:0000313" key="2">
    <source>
        <dbReference type="Proteomes" id="UP001497382"/>
    </source>
</evidence>